<evidence type="ECO:0000256" key="15">
    <source>
        <dbReference type="ARBA" id="ARBA00049244"/>
    </source>
</evidence>
<keyword evidence="11" id="KW-0239">DNA-directed DNA polymerase</keyword>
<keyword evidence="2" id="KW-0548">Nucleotidyltransferase</keyword>
<dbReference type="Pfam" id="PF07727">
    <property type="entry name" value="RVT_2"/>
    <property type="match status" value="1"/>
</dbReference>
<evidence type="ECO:0000256" key="5">
    <source>
        <dbReference type="ARBA" id="ARBA00022759"/>
    </source>
</evidence>
<evidence type="ECO:0000256" key="14">
    <source>
        <dbReference type="ARBA" id="ARBA00048173"/>
    </source>
</evidence>
<dbReference type="InterPro" id="IPR057670">
    <property type="entry name" value="SH3_retrovirus"/>
</dbReference>
<keyword evidence="6" id="KW-0378">Hydrolase</keyword>
<keyword evidence="10" id="KW-0695">RNA-directed DNA polymerase</keyword>
<evidence type="ECO:0000256" key="7">
    <source>
        <dbReference type="ARBA" id="ARBA00022842"/>
    </source>
</evidence>
<dbReference type="GO" id="GO:0005634">
    <property type="term" value="C:nucleus"/>
    <property type="evidence" value="ECO:0007669"/>
    <property type="project" value="UniProtKB-ARBA"/>
</dbReference>
<reference evidence="17" key="1">
    <citation type="submission" date="2021-03" db="EMBL/GenBank/DDBJ databases">
        <title>Draft genome sequence of rust myrtle Austropuccinia psidii MF-1, a brazilian biotype.</title>
        <authorList>
            <person name="Quecine M.C."/>
            <person name="Pachon D.M.R."/>
            <person name="Bonatelli M.L."/>
            <person name="Correr F.H."/>
            <person name="Franceschini L.M."/>
            <person name="Leite T.F."/>
            <person name="Margarido G.R.A."/>
            <person name="Almeida C.A."/>
            <person name="Ferrarezi J.A."/>
            <person name="Labate C.A."/>
        </authorList>
    </citation>
    <scope>NUCLEOTIDE SEQUENCE</scope>
    <source>
        <strain evidence="17">MF-1</strain>
    </source>
</reference>
<keyword evidence="5" id="KW-0255">Endonuclease</keyword>
<dbReference type="GO" id="GO:0015074">
    <property type="term" value="P:DNA integration"/>
    <property type="evidence" value="ECO:0007669"/>
    <property type="project" value="UniProtKB-KW"/>
</dbReference>
<dbReference type="Proteomes" id="UP000765509">
    <property type="component" value="Unassembled WGS sequence"/>
</dbReference>
<evidence type="ECO:0000256" key="6">
    <source>
        <dbReference type="ARBA" id="ARBA00022801"/>
    </source>
</evidence>
<evidence type="ECO:0000256" key="9">
    <source>
        <dbReference type="ARBA" id="ARBA00022908"/>
    </source>
</evidence>
<dbReference type="InterPro" id="IPR043502">
    <property type="entry name" value="DNA/RNA_pol_sf"/>
</dbReference>
<dbReference type="GO" id="GO:0046872">
    <property type="term" value="F:metal ion binding"/>
    <property type="evidence" value="ECO:0007669"/>
    <property type="project" value="UniProtKB-KW"/>
</dbReference>
<comment type="caution">
    <text evidence="17">The sequence shown here is derived from an EMBL/GenBank/DDBJ whole genome shotgun (WGS) entry which is preliminary data.</text>
</comment>
<dbReference type="EMBL" id="AVOT02048035">
    <property type="protein sequence ID" value="MBW0543277.1"/>
    <property type="molecule type" value="Genomic_DNA"/>
</dbReference>
<evidence type="ECO:0000256" key="1">
    <source>
        <dbReference type="ARBA" id="ARBA00022578"/>
    </source>
</evidence>
<keyword evidence="8" id="KW-0694">RNA-binding</keyword>
<evidence type="ECO:0000259" key="16">
    <source>
        <dbReference type="PROSITE" id="PS50994"/>
    </source>
</evidence>
<dbReference type="PANTHER" id="PTHR42648:SF11">
    <property type="entry name" value="TRANSPOSON TY4-P GAG-POL POLYPROTEIN"/>
    <property type="match status" value="1"/>
</dbReference>
<comment type="catalytic activity">
    <reaction evidence="14">
        <text>DNA(n) + a 2'-deoxyribonucleoside 5'-triphosphate = DNA(n+1) + diphosphate</text>
        <dbReference type="Rhea" id="RHEA:22508"/>
        <dbReference type="Rhea" id="RHEA-COMP:17339"/>
        <dbReference type="Rhea" id="RHEA-COMP:17340"/>
        <dbReference type="ChEBI" id="CHEBI:33019"/>
        <dbReference type="ChEBI" id="CHEBI:61560"/>
        <dbReference type="ChEBI" id="CHEBI:173112"/>
        <dbReference type="EC" id="2.7.7.49"/>
    </reaction>
</comment>
<dbReference type="InterPro" id="IPR001584">
    <property type="entry name" value="Integrase_cat-core"/>
</dbReference>
<dbReference type="GO" id="GO:0003723">
    <property type="term" value="F:RNA binding"/>
    <property type="evidence" value="ECO:0007669"/>
    <property type="project" value="UniProtKB-KW"/>
</dbReference>
<dbReference type="Gene3D" id="3.30.420.10">
    <property type="entry name" value="Ribonuclease H-like superfamily/Ribonuclease H"/>
    <property type="match status" value="1"/>
</dbReference>
<keyword evidence="18" id="KW-1185">Reference proteome</keyword>
<dbReference type="GO" id="GO:0004519">
    <property type="term" value="F:endonuclease activity"/>
    <property type="evidence" value="ECO:0007669"/>
    <property type="project" value="UniProtKB-KW"/>
</dbReference>
<dbReference type="Pfam" id="PF25597">
    <property type="entry name" value="SH3_retrovirus"/>
    <property type="match status" value="1"/>
</dbReference>
<evidence type="ECO:0000256" key="2">
    <source>
        <dbReference type="ARBA" id="ARBA00022695"/>
    </source>
</evidence>
<evidence type="ECO:0000256" key="12">
    <source>
        <dbReference type="ARBA" id="ARBA00023172"/>
    </source>
</evidence>
<dbReference type="GO" id="GO:0032196">
    <property type="term" value="P:transposition"/>
    <property type="evidence" value="ECO:0007669"/>
    <property type="project" value="UniProtKB-KW"/>
</dbReference>
<gene>
    <name evidence="17" type="ORF">O181_082992</name>
</gene>
<keyword evidence="9" id="KW-0229">DNA integration</keyword>
<keyword evidence="1" id="KW-0815">Transposition</keyword>
<name>A0A9Q3FRJ1_9BASI</name>
<organism evidence="17 18">
    <name type="scientific">Austropuccinia psidii MF-1</name>
    <dbReference type="NCBI Taxonomy" id="1389203"/>
    <lineage>
        <taxon>Eukaryota</taxon>
        <taxon>Fungi</taxon>
        <taxon>Dikarya</taxon>
        <taxon>Basidiomycota</taxon>
        <taxon>Pucciniomycotina</taxon>
        <taxon>Pucciniomycetes</taxon>
        <taxon>Pucciniales</taxon>
        <taxon>Sphaerophragmiaceae</taxon>
        <taxon>Austropuccinia</taxon>
    </lineage>
</organism>
<dbReference type="InterPro" id="IPR039537">
    <property type="entry name" value="Retrotran_Ty1/copia-like"/>
</dbReference>
<dbReference type="SUPFAM" id="SSF56672">
    <property type="entry name" value="DNA/RNA polymerases"/>
    <property type="match status" value="1"/>
</dbReference>
<evidence type="ECO:0000256" key="11">
    <source>
        <dbReference type="ARBA" id="ARBA00022932"/>
    </source>
</evidence>
<evidence type="ECO:0000256" key="4">
    <source>
        <dbReference type="ARBA" id="ARBA00022723"/>
    </source>
</evidence>
<dbReference type="AlphaFoldDB" id="A0A9Q3FRJ1"/>
<sequence>MLGSREQSLNLLDTVTANLMGQFDEAVPHKGRYALTIRDLGSSYATWETKTGRRIKVFRSDNGGEFCNNTIKAWCQPRGIVHEKSLPYHHEQNGSIERYNRSIADMGRTILHESGLPKEFWGFAFMWAAHLQNLLLNSRTGNRTPTELFLNQKPCYDQIRLFGETAYIHIPREKRQKLDNRVVMFLGNSKGWLFYVPQTKTFLTSAWATFPKSADMCNAIRRWLLPWTPAKKETTRKMDISFMVNGLSLGDFTKETTVESQDKLAAELLTTTVNVVTPKSFKQAVTSTEGSQWQSAIQTELDNMKDMGVYDILPLPKGTHVLGGGWVFVKKPGTGSTPARFKARYVARGNGQTESEYNQTFAPTATFTSLRLILTISGIRKWYVNSFDFVAAYLNAKIDTDIWVRPPDGLHIPTGFGCKLRKALYGTKQAGYCWWQCVASRLTTLGYTASNFDKSLYMHKSKKAMIWLHVDDGIIAAEDDALLRQLRHDLGESFKLKWEDTVSCIVGIDVQRTNDGFKLCQQQLIESIIKNAWDGTPSTKTPLPAKCSLITLPDDEEVTHAREYIGAVGALSYVATGRRPDIAYAVNLLSRHAARPGKDHWRCLQHLLGYVHHTKHLSLCLEPQHDGLQLDIFSDASWGGEFSRSTHGFLAQVNGCSVSWCAKRLVTVAASSCHAEFMALGIAARH</sequence>
<dbReference type="InterPro" id="IPR013103">
    <property type="entry name" value="RVT_2"/>
</dbReference>
<dbReference type="PROSITE" id="PS50994">
    <property type="entry name" value="INTEGRASE"/>
    <property type="match status" value="1"/>
</dbReference>
<evidence type="ECO:0000256" key="10">
    <source>
        <dbReference type="ARBA" id="ARBA00022918"/>
    </source>
</evidence>
<dbReference type="InterPro" id="IPR036397">
    <property type="entry name" value="RNaseH_sf"/>
</dbReference>
<evidence type="ECO:0000256" key="13">
    <source>
        <dbReference type="ARBA" id="ARBA00023268"/>
    </source>
</evidence>
<keyword evidence="4" id="KW-0479">Metal-binding</keyword>
<accession>A0A9Q3FRJ1</accession>
<proteinExistence type="predicted"/>
<dbReference type="OrthoDB" id="413361at2759"/>
<evidence type="ECO:0000256" key="8">
    <source>
        <dbReference type="ARBA" id="ARBA00022884"/>
    </source>
</evidence>
<keyword evidence="11" id="KW-0808">Transferase</keyword>
<dbReference type="InterPro" id="IPR012337">
    <property type="entry name" value="RNaseH-like_sf"/>
</dbReference>
<dbReference type="GO" id="GO:0016787">
    <property type="term" value="F:hydrolase activity"/>
    <property type="evidence" value="ECO:0007669"/>
    <property type="project" value="UniProtKB-KW"/>
</dbReference>
<dbReference type="PANTHER" id="PTHR42648">
    <property type="entry name" value="TRANSPOSASE, PUTATIVE-RELATED"/>
    <property type="match status" value="1"/>
</dbReference>
<protein>
    <recommendedName>
        <fullName evidence="16">Integrase catalytic domain-containing protein</fullName>
    </recommendedName>
</protein>
<keyword evidence="13" id="KW-0511">Multifunctional enzyme</keyword>
<evidence type="ECO:0000313" key="17">
    <source>
        <dbReference type="EMBL" id="MBW0543277.1"/>
    </source>
</evidence>
<feature type="non-terminal residue" evidence="17">
    <location>
        <position position="1"/>
    </location>
</feature>
<keyword evidence="12" id="KW-0233">DNA recombination</keyword>
<feature type="domain" description="Integrase catalytic" evidence="16">
    <location>
        <begin position="1"/>
        <end position="153"/>
    </location>
</feature>
<comment type="catalytic activity">
    <reaction evidence="15">
        <text>DNA(n) + a 2'-deoxyribonucleoside 5'-triphosphate = DNA(n+1) + diphosphate</text>
        <dbReference type="Rhea" id="RHEA:22508"/>
        <dbReference type="Rhea" id="RHEA-COMP:17339"/>
        <dbReference type="Rhea" id="RHEA-COMP:17340"/>
        <dbReference type="ChEBI" id="CHEBI:33019"/>
        <dbReference type="ChEBI" id="CHEBI:61560"/>
        <dbReference type="ChEBI" id="CHEBI:173112"/>
        <dbReference type="EC" id="2.7.7.7"/>
    </reaction>
</comment>
<keyword evidence="7" id="KW-0460">Magnesium</keyword>
<dbReference type="GO" id="GO:0003964">
    <property type="term" value="F:RNA-directed DNA polymerase activity"/>
    <property type="evidence" value="ECO:0007669"/>
    <property type="project" value="UniProtKB-KW"/>
</dbReference>
<dbReference type="SUPFAM" id="SSF53098">
    <property type="entry name" value="Ribonuclease H-like"/>
    <property type="match status" value="1"/>
</dbReference>
<keyword evidence="3" id="KW-0540">Nuclease</keyword>
<evidence type="ECO:0000256" key="3">
    <source>
        <dbReference type="ARBA" id="ARBA00022722"/>
    </source>
</evidence>
<dbReference type="GO" id="GO:0003887">
    <property type="term" value="F:DNA-directed DNA polymerase activity"/>
    <property type="evidence" value="ECO:0007669"/>
    <property type="project" value="UniProtKB-KW"/>
</dbReference>
<evidence type="ECO:0000313" key="18">
    <source>
        <dbReference type="Proteomes" id="UP000765509"/>
    </source>
</evidence>
<dbReference type="GO" id="GO:0006310">
    <property type="term" value="P:DNA recombination"/>
    <property type="evidence" value="ECO:0007669"/>
    <property type="project" value="UniProtKB-KW"/>
</dbReference>